<gene>
    <name evidence="2" type="ORF">ENW96_03050</name>
</gene>
<dbReference type="CDD" id="cd06433">
    <property type="entry name" value="GT_2_WfgS_like"/>
    <property type="match status" value="1"/>
</dbReference>
<accession>A0A7C3Z993</accession>
<dbReference type="EMBL" id="DTMF01000079">
    <property type="protein sequence ID" value="HGF33353.1"/>
    <property type="molecule type" value="Genomic_DNA"/>
</dbReference>
<dbReference type="InterPro" id="IPR029044">
    <property type="entry name" value="Nucleotide-diphossugar_trans"/>
</dbReference>
<feature type="domain" description="Glycosyltransferase 2-like" evidence="1">
    <location>
        <begin position="8"/>
        <end position="140"/>
    </location>
</feature>
<keyword evidence="2" id="KW-0808">Transferase</keyword>
<sequence>MNRLPQISIVMPSYNQGRFLTNALESLASQSYPHLEVIVVDGGSSDGTVQLLEQSPVVSHWLSEPDEGQTQALNKGFRLATGEVFGWLNCDERYRPGALWKVGEAFAQDRDLDLVFGHRIVVDQEGRELKRLRQPALHPKYYALYASGLLFSDATFWKADLHRRTGELDEVVCRRFSMDFDWFARLSLNLRRWRRLDAYLSEFIEHEGRVTLHVPELPEIHQLIKARLFKMARIKSWQALLLCPLFLFLTRFHRLGWQGFWRPPGVATIFRITGWIK</sequence>
<dbReference type="AlphaFoldDB" id="A0A7C3Z993"/>
<dbReference type="InterPro" id="IPR050834">
    <property type="entry name" value="Glycosyltransf_2"/>
</dbReference>
<dbReference type="PANTHER" id="PTHR43685">
    <property type="entry name" value="GLYCOSYLTRANSFERASE"/>
    <property type="match status" value="1"/>
</dbReference>
<protein>
    <submittedName>
        <fullName evidence="2">Glycosyltransferase</fullName>
    </submittedName>
</protein>
<dbReference type="GO" id="GO:0016740">
    <property type="term" value="F:transferase activity"/>
    <property type="evidence" value="ECO:0007669"/>
    <property type="project" value="UniProtKB-KW"/>
</dbReference>
<evidence type="ECO:0000259" key="1">
    <source>
        <dbReference type="Pfam" id="PF00535"/>
    </source>
</evidence>
<name>A0A7C3Z993_9BACT</name>
<dbReference type="PANTHER" id="PTHR43685:SF2">
    <property type="entry name" value="GLYCOSYLTRANSFERASE 2-LIKE DOMAIN-CONTAINING PROTEIN"/>
    <property type="match status" value="1"/>
</dbReference>
<dbReference type="Gene3D" id="3.90.550.10">
    <property type="entry name" value="Spore Coat Polysaccharide Biosynthesis Protein SpsA, Chain A"/>
    <property type="match status" value="1"/>
</dbReference>
<proteinExistence type="predicted"/>
<dbReference type="InterPro" id="IPR001173">
    <property type="entry name" value="Glyco_trans_2-like"/>
</dbReference>
<reference evidence="2" key="1">
    <citation type="journal article" date="2020" name="mSystems">
        <title>Genome- and Community-Level Interaction Insights into Carbon Utilization and Element Cycling Functions of Hydrothermarchaeota in Hydrothermal Sediment.</title>
        <authorList>
            <person name="Zhou Z."/>
            <person name="Liu Y."/>
            <person name="Xu W."/>
            <person name="Pan J."/>
            <person name="Luo Z.H."/>
            <person name="Li M."/>
        </authorList>
    </citation>
    <scope>NUCLEOTIDE SEQUENCE [LARGE SCALE GENOMIC DNA]</scope>
    <source>
        <strain evidence="2">SpSt-897</strain>
    </source>
</reference>
<dbReference type="SUPFAM" id="SSF53448">
    <property type="entry name" value="Nucleotide-diphospho-sugar transferases"/>
    <property type="match status" value="1"/>
</dbReference>
<evidence type="ECO:0000313" key="2">
    <source>
        <dbReference type="EMBL" id="HGF33353.1"/>
    </source>
</evidence>
<organism evidence="2">
    <name type="scientific">Desulfobacca acetoxidans</name>
    <dbReference type="NCBI Taxonomy" id="60893"/>
    <lineage>
        <taxon>Bacteria</taxon>
        <taxon>Pseudomonadati</taxon>
        <taxon>Thermodesulfobacteriota</taxon>
        <taxon>Desulfobaccia</taxon>
        <taxon>Desulfobaccales</taxon>
        <taxon>Desulfobaccaceae</taxon>
        <taxon>Desulfobacca</taxon>
    </lineage>
</organism>
<comment type="caution">
    <text evidence="2">The sequence shown here is derived from an EMBL/GenBank/DDBJ whole genome shotgun (WGS) entry which is preliminary data.</text>
</comment>
<dbReference type="Pfam" id="PF00535">
    <property type="entry name" value="Glycos_transf_2"/>
    <property type="match status" value="1"/>
</dbReference>